<dbReference type="EMBL" id="LUUL01000068">
    <property type="protein sequence ID" value="OAI26806.1"/>
    <property type="molecule type" value="Genomic_DNA"/>
</dbReference>
<dbReference type="Gene3D" id="3.40.50.1010">
    <property type="entry name" value="5'-nuclease"/>
    <property type="match status" value="1"/>
</dbReference>
<dbReference type="InterPro" id="IPR002716">
    <property type="entry name" value="PIN_dom"/>
</dbReference>
<proteinExistence type="predicted"/>
<comment type="caution">
    <text evidence="2">The sequence shown here is derived from an EMBL/GenBank/DDBJ whole genome shotgun (WGS) entry which is preliminary data.</text>
</comment>
<evidence type="ECO:0000313" key="2">
    <source>
        <dbReference type="EMBL" id="OAI26806.1"/>
    </source>
</evidence>
<dbReference type="CDD" id="cd18683">
    <property type="entry name" value="PIN_VapC-like"/>
    <property type="match status" value="1"/>
</dbReference>
<dbReference type="RefSeq" id="WP_064026632.1">
    <property type="nucleotide sequence ID" value="NZ_LUUL01000068.1"/>
</dbReference>
<feature type="domain" description="PIN" evidence="1">
    <location>
        <begin position="4"/>
        <end position="122"/>
    </location>
</feature>
<name>A0AA91DE21_9GAMM</name>
<protein>
    <recommendedName>
        <fullName evidence="1">PIN domain-containing protein</fullName>
    </recommendedName>
</protein>
<sequence>MKSVDTNILVRYYAQDDVLQSALALALFRDEPQLFVTKTVLLEFFWVLSQAEKFRFPTEQVMAVFEHLQGLPNVIIEDDASLQTAITGCRAGLEFADALHLAASKQCNAFVTFDDRKFARRAQQLNLMPPCEIPK</sequence>
<organism evidence="2 3">
    <name type="scientific">Methylomonas koyamae</name>
    <dbReference type="NCBI Taxonomy" id="702114"/>
    <lineage>
        <taxon>Bacteria</taxon>
        <taxon>Pseudomonadati</taxon>
        <taxon>Pseudomonadota</taxon>
        <taxon>Gammaproteobacteria</taxon>
        <taxon>Methylococcales</taxon>
        <taxon>Methylococcaceae</taxon>
        <taxon>Methylomonas</taxon>
    </lineage>
</organism>
<gene>
    <name evidence="2" type="ORF">A1356_10315</name>
</gene>
<evidence type="ECO:0000259" key="1">
    <source>
        <dbReference type="Pfam" id="PF01850"/>
    </source>
</evidence>
<reference evidence="2 3" key="1">
    <citation type="submission" date="2016-03" db="EMBL/GenBank/DDBJ databases">
        <authorList>
            <person name="Heylen K."/>
            <person name="De Vos P."/>
            <person name="Vekeman B."/>
        </authorList>
    </citation>
    <scope>NUCLEOTIDE SEQUENCE [LARGE SCALE GENOMIC DNA]</scope>
    <source>
        <strain evidence="2 3">R-49807</strain>
    </source>
</reference>
<evidence type="ECO:0000313" key="3">
    <source>
        <dbReference type="Proteomes" id="UP000077734"/>
    </source>
</evidence>
<accession>A0AA91DE21</accession>
<dbReference type="SUPFAM" id="SSF88723">
    <property type="entry name" value="PIN domain-like"/>
    <property type="match status" value="1"/>
</dbReference>
<keyword evidence="3" id="KW-1185">Reference proteome</keyword>
<dbReference type="AlphaFoldDB" id="A0AA91DE21"/>
<dbReference type="Proteomes" id="UP000077734">
    <property type="component" value="Unassembled WGS sequence"/>
</dbReference>
<dbReference type="InterPro" id="IPR029060">
    <property type="entry name" value="PIN-like_dom_sf"/>
</dbReference>
<dbReference type="Pfam" id="PF01850">
    <property type="entry name" value="PIN"/>
    <property type="match status" value="1"/>
</dbReference>